<dbReference type="GO" id="GO:0006508">
    <property type="term" value="P:proteolysis"/>
    <property type="evidence" value="ECO:0007669"/>
    <property type="project" value="UniProtKB-KW"/>
</dbReference>
<dbReference type="Pfam" id="PF00883">
    <property type="entry name" value="Peptidase_M17"/>
    <property type="match status" value="1"/>
</dbReference>
<organism evidence="8">
    <name type="scientific">freshwater metagenome</name>
    <dbReference type="NCBI Taxonomy" id="449393"/>
    <lineage>
        <taxon>unclassified sequences</taxon>
        <taxon>metagenomes</taxon>
        <taxon>ecological metagenomes</taxon>
    </lineage>
</organism>
<dbReference type="GO" id="GO:0070006">
    <property type="term" value="F:metalloaminopeptidase activity"/>
    <property type="evidence" value="ECO:0007669"/>
    <property type="project" value="InterPro"/>
</dbReference>
<dbReference type="Gene3D" id="3.40.220.10">
    <property type="entry name" value="Leucine Aminopeptidase, subunit E, domain 1"/>
    <property type="match status" value="1"/>
</dbReference>
<dbReference type="InterPro" id="IPR000819">
    <property type="entry name" value="Peptidase_M17_C"/>
</dbReference>
<dbReference type="GO" id="GO:0005737">
    <property type="term" value="C:cytoplasm"/>
    <property type="evidence" value="ECO:0007669"/>
    <property type="project" value="InterPro"/>
</dbReference>
<evidence type="ECO:0000256" key="3">
    <source>
        <dbReference type="ARBA" id="ARBA00012565"/>
    </source>
</evidence>
<evidence type="ECO:0000256" key="2">
    <source>
        <dbReference type="ARBA" id="ARBA00009528"/>
    </source>
</evidence>
<dbReference type="InterPro" id="IPR011356">
    <property type="entry name" value="Leucine_aapep/pepB"/>
</dbReference>
<evidence type="ECO:0000256" key="6">
    <source>
        <dbReference type="ARBA" id="ARBA00022801"/>
    </source>
</evidence>
<dbReference type="Pfam" id="PF02789">
    <property type="entry name" value="Peptidase_M17_N"/>
    <property type="match status" value="1"/>
</dbReference>
<reference evidence="8" key="1">
    <citation type="submission" date="2020-05" db="EMBL/GenBank/DDBJ databases">
        <authorList>
            <person name="Chiriac C."/>
            <person name="Salcher M."/>
            <person name="Ghai R."/>
            <person name="Kavagutti S V."/>
        </authorList>
    </citation>
    <scope>NUCLEOTIDE SEQUENCE</scope>
</reference>
<evidence type="ECO:0000259" key="7">
    <source>
        <dbReference type="PROSITE" id="PS00631"/>
    </source>
</evidence>
<dbReference type="PANTHER" id="PTHR11963">
    <property type="entry name" value="LEUCINE AMINOPEPTIDASE-RELATED"/>
    <property type="match status" value="1"/>
</dbReference>
<protein>
    <recommendedName>
        <fullName evidence="3">leucyl aminopeptidase</fullName>
        <ecNumber evidence="3">3.4.11.1</ecNumber>
    </recommendedName>
</protein>
<feature type="domain" description="Cytosol aminopeptidase" evidence="7">
    <location>
        <begin position="342"/>
        <end position="349"/>
    </location>
</feature>
<keyword evidence="5" id="KW-0645">Protease</keyword>
<accession>A0A6J7KUN2</accession>
<dbReference type="SUPFAM" id="SSF53187">
    <property type="entry name" value="Zn-dependent exopeptidases"/>
    <property type="match status" value="1"/>
</dbReference>
<dbReference type="Gene3D" id="3.40.630.10">
    <property type="entry name" value="Zn peptidases"/>
    <property type="match status" value="1"/>
</dbReference>
<dbReference type="PANTHER" id="PTHR11963:SF23">
    <property type="entry name" value="CYTOSOL AMINOPEPTIDASE"/>
    <property type="match status" value="1"/>
</dbReference>
<evidence type="ECO:0000313" key="8">
    <source>
        <dbReference type="EMBL" id="CAB4959245.1"/>
    </source>
</evidence>
<dbReference type="PRINTS" id="PR00481">
    <property type="entry name" value="LAMNOPPTDASE"/>
</dbReference>
<evidence type="ECO:0000256" key="5">
    <source>
        <dbReference type="ARBA" id="ARBA00022670"/>
    </source>
</evidence>
<keyword evidence="6" id="KW-0378">Hydrolase</keyword>
<name>A0A6J7KUN2_9ZZZZ</name>
<dbReference type="EMBL" id="CAFBNF010000265">
    <property type="protein sequence ID" value="CAB4959245.1"/>
    <property type="molecule type" value="Genomic_DNA"/>
</dbReference>
<dbReference type="NCBIfam" id="NF002073">
    <property type="entry name" value="PRK00913.1-2"/>
    <property type="match status" value="1"/>
</dbReference>
<dbReference type="SUPFAM" id="SSF52949">
    <property type="entry name" value="Macro domain-like"/>
    <property type="match status" value="1"/>
</dbReference>
<dbReference type="CDD" id="cd00433">
    <property type="entry name" value="Peptidase_M17"/>
    <property type="match status" value="1"/>
</dbReference>
<dbReference type="AlphaFoldDB" id="A0A6J7KUN2"/>
<gene>
    <name evidence="8" type="ORF">UFOPK3773_01887</name>
</gene>
<dbReference type="InterPro" id="IPR023042">
    <property type="entry name" value="Peptidase_M17_leu_NH2_pept"/>
</dbReference>
<sequence length="497" mass="50795">MPASAALAAAKSLPATDVLVVPIVPQGRGVDLAGPTLALNAAGRRRLLELLGALKATGKRGEIVRVAGVPGVSVIAALGLGARSDGTWDGEALRRSAGDAARALAGTRRVAFALPSDSPSEVTALMTGSLLGAYSFDHHKGLTGKDATKPVRAFTFLVSDPKDPELRAVLREVTILAAAIHSTRDLVNTPPGHLPPAGLAAAAVAAAEGLPLSVEVLDEKALARGGFGGILAVGQGSANPPRLIRMAYRPANAVAHLAFVGKGITFDTGGISIKPAAKMDTMKSDMAGAAAVLHATVAIARLGLPVSITTYAASAENMPSGTAQRPGDVITMYGGRTVEVLNTDAEGRLVVADALVRAAEDAPDSIIDVATLTGAQVVALGERISAIMSNDDAFRDSVLEASRRAGEAMWPMPLPDDLRSSLDTPWADIANIGNRSGGMLTAGVFLREFVAPSMKWAHLDIAGPSHNDGSPYGDVPKGGTGASVRTLVQMAKDAAAK</sequence>
<dbReference type="PROSITE" id="PS00631">
    <property type="entry name" value="CYTOSOL_AP"/>
    <property type="match status" value="1"/>
</dbReference>
<dbReference type="InterPro" id="IPR008283">
    <property type="entry name" value="Peptidase_M17_N"/>
</dbReference>
<evidence type="ECO:0000256" key="1">
    <source>
        <dbReference type="ARBA" id="ARBA00000135"/>
    </source>
</evidence>
<dbReference type="InterPro" id="IPR043472">
    <property type="entry name" value="Macro_dom-like"/>
</dbReference>
<comment type="catalytic activity">
    <reaction evidence="1">
        <text>Release of an N-terminal amino acid, Xaa-|-Yaa-, in which Xaa is preferably Leu, but may be other amino acids including Pro although not Arg or Lys, and Yaa may be Pro. Amino acid amides and methyl esters are also readily hydrolyzed, but rates on arylamides are exceedingly low.</text>
        <dbReference type="EC" id="3.4.11.1"/>
    </reaction>
</comment>
<dbReference type="EC" id="3.4.11.1" evidence="3"/>
<evidence type="ECO:0000256" key="4">
    <source>
        <dbReference type="ARBA" id="ARBA00022438"/>
    </source>
</evidence>
<comment type="similarity">
    <text evidence="2">Belongs to the peptidase M17 family.</text>
</comment>
<dbReference type="HAMAP" id="MF_00181">
    <property type="entry name" value="Cytosol_peptidase_M17"/>
    <property type="match status" value="1"/>
</dbReference>
<keyword evidence="4" id="KW-0031">Aminopeptidase</keyword>
<proteinExistence type="inferred from homology"/>
<dbReference type="GO" id="GO:0030145">
    <property type="term" value="F:manganese ion binding"/>
    <property type="evidence" value="ECO:0007669"/>
    <property type="project" value="InterPro"/>
</dbReference>